<keyword evidence="1" id="KW-0472">Membrane</keyword>
<dbReference type="Proteomes" id="UP000270743">
    <property type="component" value="Unassembled WGS sequence"/>
</dbReference>
<feature type="transmembrane region" description="Helical" evidence="1">
    <location>
        <begin position="67"/>
        <end position="89"/>
    </location>
</feature>
<feature type="transmembrane region" description="Helical" evidence="1">
    <location>
        <begin position="234"/>
        <end position="251"/>
    </location>
</feature>
<feature type="transmembrane region" description="Helical" evidence="1">
    <location>
        <begin position="101"/>
        <end position="118"/>
    </location>
</feature>
<dbReference type="PANTHER" id="PTHR33802">
    <property type="entry name" value="SI:CH211-161H7.5-RELATED"/>
    <property type="match status" value="1"/>
</dbReference>
<organism evidence="2 3">
    <name type="scientific">Paracoccus haematequi</name>
    <dbReference type="NCBI Taxonomy" id="2491866"/>
    <lineage>
        <taxon>Bacteria</taxon>
        <taxon>Pseudomonadati</taxon>
        <taxon>Pseudomonadota</taxon>
        <taxon>Alphaproteobacteria</taxon>
        <taxon>Rhodobacterales</taxon>
        <taxon>Paracoccaceae</taxon>
        <taxon>Paracoccus</taxon>
    </lineage>
</organism>
<dbReference type="Gene3D" id="1.20.1260.100">
    <property type="entry name" value="TspO/MBR protein"/>
    <property type="match status" value="1"/>
</dbReference>
<dbReference type="PANTHER" id="PTHR33802:SF1">
    <property type="entry name" value="XK-RELATED PROTEIN"/>
    <property type="match status" value="1"/>
</dbReference>
<evidence type="ECO:0000313" key="3">
    <source>
        <dbReference type="Proteomes" id="UP000270743"/>
    </source>
</evidence>
<dbReference type="EMBL" id="UZWE01000014">
    <property type="protein sequence ID" value="VDS07034.1"/>
    <property type="molecule type" value="Genomic_DNA"/>
</dbReference>
<dbReference type="AlphaFoldDB" id="A0A447IHW8"/>
<name>A0A447IHW8_9RHOB</name>
<evidence type="ECO:0000256" key="1">
    <source>
        <dbReference type="SAM" id="Phobius"/>
    </source>
</evidence>
<keyword evidence="1" id="KW-0812">Transmembrane</keyword>
<feature type="transmembrane region" description="Helical" evidence="1">
    <location>
        <begin position="156"/>
        <end position="178"/>
    </location>
</feature>
<feature type="transmembrane region" description="Helical" evidence="1">
    <location>
        <begin position="209"/>
        <end position="228"/>
    </location>
</feature>
<proteinExistence type="predicted"/>
<feature type="transmembrane region" description="Helical" evidence="1">
    <location>
        <begin position="25"/>
        <end position="47"/>
    </location>
</feature>
<evidence type="ECO:0008006" key="4">
    <source>
        <dbReference type="Google" id="ProtNLM"/>
    </source>
</evidence>
<sequence length="258" mass="27381">MIKGTPPGLWCWKISPIGLRFMRTILPILVLLAAVAFAVSPMLSNGFGGYRPDQFPIPQADPPIQPAGWAFSIWGLIYAWLIAGSAFGAWKRAADPDWQPMRPALLISLALGAFWVETAHRTPIGATVLIVAMLVPALLAFLRAGYRDPVWQLRPVALYAGWLTAATGASFGMVLGGFGILSEQAAAILCLIAVTVAALLVHGRRPGEWAYPAGVIWALTGIIAANLSPANPPVLALAALAAALLAWRAVASYRRNAA</sequence>
<keyword evidence="1" id="KW-1133">Transmembrane helix</keyword>
<protein>
    <recommendedName>
        <fullName evidence="4">TspO/MBR family protein</fullName>
    </recommendedName>
</protein>
<reference evidence="2 3" key="1">
    <citation type="submission" date="2018-12" db="EMBL/GenBank/DDBJ databases">
        <authorList>
            <person name="Criscuolo A."/>
        </authorList>
    </citation>
    <scope>NUCLEOTIDE SEQUENCE [LARGE SCALE GENOMIC DNA]</scope>
    <source>
        <strain evidence="2">ACIP1116241</strain>
    </source>
</reference>
<evidence type="ECO:0000313" key="2">
    <source>
        <dbReference type="EMBL" id="VDS07034.1"/>
    </source>
</evidence>
<keyword evidence="3" id="KW-1185">Reference proteome</keyword>
<accession>A0A447IHW8</accession>
<feature type="transmembrane region" description="Helical" evidence="1">
    <location>
        <begin position="184"/>
        <end position="202"/>
    </location>
</feature>
<gene>
    <name evidence="2" type="ORF">PARHAE_00205</name>
</gene>
<feature type="transmembrane region" description="Helical" evidence="1">
    <location>
        <begin position="124"/>
        <end position="144"/>
    </location>
</feature>
<dbReference type="InterPro" id="IPR038330">
    <property type="entry name" value="TspO/MBR-related_sf"/>
</dbReference>